<dbReference type="GO" id="GO:0006979">
    <property type="term" value="P:response to oxidative stress"/>
    <property type="evidence" value="ECO:0007669"/>
    <property type="project" value="UniProtKB-UniRule"/>
</dbReference>
<evidence type="ECO:0000256" key="14">
    <source>
        <dbReference type="ARBA" id="ARBA00047572"/>
    </source>
</evidence>
<evidence type="ECO:0000313" key="19">
    <source>
        <dbReference type="Proteomes" id="UP000003379"/>
    </source>
</evidence>
<keyword evidence="11 16" id="KW-0676">Redox-active center</keyword>
<dbReference type="Proteomes" id="UP000003379">
    <property type="component" value="Unassembled WGS sequence"/>
</dbReference>
<dbReference type="STRING" id="796937.HMPREF9630_01533"/>
<dbReference type="PROSITE" id="PS51352">
    <property type="entry name" value="THIOREDOXIN_2"/>
    <property type="match status" value="1"/>
</dbReference>
<evidence type="ECO:0000256" key="9">
    <source>
        <dbReference type="ARBA" id="ARBA00023002"/>
    </source>
</evidence>
<evidence type="ECO:0000256" key="6">
    <source>
        <dbReference type="ARBA" id="ARBA00022490"/>
    </source>
</evidence>
<accession>G9XBY0</accession>
<organism evidence="18 19">
    <name type="scientific">Peptoanaerobacter stomatis</name>
    <dbReference type="NCBI Taxonomy" id="796937"/>
    <lineage>
        <taxon>Bacteria</taxon>
        <taxon>Bacillati</taxon>
        <taxon>Bacillota</taxon>
        <taxon>Clostridia</taxon>
        <taxon>Peptostreptococcales</taxon>
        <taxon>Filifactoraceae</taxon>
        <taxon>Peptoanaerobacter</taxon>
    </lineage>
</organism>
<dbReference type="GO" id="GO:0045454">
    <property type="term" value="P:cell redox homeostasis"/>
    <property type="evidence" value="ECO:0007669"/>
    <property type="project" value="TreeGrafter"/>
</dbReference>
<keyword evidence="6 16" id="KW-0963">Cytoplasm</keyword>
<proteinExistence type="inferred from homology"/>
<evidence type="ECO:0000256" key="5">
    <source>
        <dbReference type="ARBA" id="ARBA00017462"/>
    </source>
</evidence>
<evidence type="ECO:0000256" key="13">
    <source>
        <dbReference type="ARBA" id="ARBA00032824"/>
    </source>
</evidence>
<evidence type="ECO:0000256" key="3">
    <source>
        <dbReference type="ARBA" id="ARBA00011654"/>
    </source>
</evidence>
<evidence type="ECO:0000256" key="10">
    <source>
        <dbReference type="ARBA" id="ARBA00023157"/>
    </source>
</evidence>
<evidence type="ECO:0000256" key="7">
    <source>
        <dbReference type="ARBA" id="ARBA00022559"/>
    </source>
</evidence>
<gene>
    <name evidence="18" type="ORF">HMPREF9628_00188</name>
</gene>
<dbReference type="InterPro" id="IPR036249">
    <property type="entry name" value="Thioredoxin-like_sf"/>
</dbReference>
<dbReference type="EMBL" id="AFZG01000019">
    <property type="protein sequence ID" value="EHL19467.1"/>
    <property type="molecule type" value="Genomic_DNA"/>
</dbReference>
<dbReference type="NCBIfam" id="TIGR03137">
    <property type="entry name" value="AhpC"/>
    <property type="match status" value="1"/>
</dbReference>
<evidence type="ECO:0000259" key="17">
    <source>
        <dbReference type="PROSITE" id="PS51352"/>
    </source>
</evidence>
<protein>
    <recommendedName>
        <fullName evidence="5 16">Alkyl hydroperoxide reductase C</fullName>
        <ecNumber evidence="4 16">1.11.1.26</ecNumber>
    </recommendedName>
    <alternativeName>
        <fullName evidence="12 16">Peroxiredoxin</fullName>
    </alternativeName>
    <alternativeName>
        <fullName evidence="13 16">Thioredoxin peroxidase</fullName>
    </alternativeName>
</protein>
<dbReference type="Pfam" id="PF00578">
    <property type="entry name" value="AhpC-TSA"/>
    <property type="match status" value="1"/>
</dbReference>
<evidence type="ECO:0000256" key="1">
    <source>
        <dbReference type="ARBA" id="ARBA00004496"/>
    </source>
</evidence>
<evidence type="ECO:0000256" key="11">
    <source>
        <dbReference type="ARBA" id="ARBA00023284"/>
    </source>
</evidence>
<dbReference type="HOGENOM" id="CLU_042529_21_3_9"/>
<feature type="active site" description="Cysteine sulfenic acid (-SOH) intermediate; for peroxidase activity" evidence="15">
    <location>
        <position position="47"/>
    </location>
</feature>
<dbReference type="GO" id="GO:0042744">
    <property type="term" value="P:hydrogen peroxide catabolic process"/>
    <property type="evidence" value="ECO:0007669"/>
    <property type="project" value="TreeGrafter"/>
</dbReference>
<dbReference type="EC" id="1.11.1.26" evidence="4 16"/>
<dbReference type="Gene3D" id="3.40.30.10">
    <property type="entry name" value="Glutaredoxin"/>
    <property type="match status" value="1"/>
</dbReference>
<feature type="domain" description="Thioredoxin" evidence="17">
    <location>
        <begin position="2"/>
        <end position="157"/>
    </location>
</feature>
<dbReference type="GO" id="GO:0033554">
    <property type="term" value="P:cellular response to stress"/>
    <property type="evidence" value="ECO:0007669"/>
    <property type="project" value="TreeGrafter"/>
</dbReference>
<keyword evidence="9 16" id="KW-0560">Oxidoreductase</keyword>
<dbReference type="GO" id="GO:0005829">
    <property type="term" value="C:cytosol"/>
    <property type="evidence" value="ECO:0007669"/>
    <property type="project" value="TreeGrafter"/>
</dbReference>
<reference evidence="18 19" key="1">
    <citation type="submission" date="2011-08" db="EMBL/GenBank/DDBJ databases">
        <title>The Genome Sequence of Eubacteriaceae bacterium CM5.</title>
        <authorList>
            <consortium name="The Broad Institute Genome Sequencing Platform"/>
            <person name="Earl A."/>
            <person name="Ward D."/>
            <person name="Feldgarden M."/>
            <person name="Gevers D."/>
            <person name="Sizova M."/>
            <person name="Hazen A."/>
            <person name="Epstein S."/>
            <person name="Young S.K."/>
            <person name="Zeng Q."/>
            <person name="Gargeya S."/>
            <person name="Fitzgerald M."/>
            <person name="Haas B."/>
            <person name="Abouelleil A."/>
            <person name="Alvarado L."/>
            <person name="Arachchi H.M."/>
            <person name="Berlin A."/>
            <person name="Brown A."/>
            <person name="Chapman S.B."/>
            <person name="Chen Z."/>
            <person name="Dunbar C."/>
            <person name="Freedman E."/>
            <person name="Gearin G."/>
            <person name="Gellesch M."/>
            <person name="Goldberg J."/>
            <person name="Griggs A."/>
            <person name="Gujja S."/>
            <person name="Heiman D."/>
            <person name="Howarth C."/>
            <person name="Larson L."/>
            <person name="Lui A."/>
            <person name="MacDonald P.J.P."/>
            <person name="Montmayeur A."/>
            <person name="Murphy C."/>
            <person name="Neiman D."/>
            <person name="Pearson M."/>
            <person name="Priest M."/>
            <person name="Roberts A."/>
            <person name="Saif S."/>
            <person name="Shea T."/>
            <person name="Shenoy N."/>
            <person name="Sisk P."/>
            <person name="Stolte C."/>
            <person name="Sykes S."/>
            <person name="Wortman J."/>
            <person name="Nusbaum C."/>
            <person name="Birren B."/>
        </authorList>
    </citation>
    <scope>NUCLEOTIDE SEQUENCE [LARGE SCALE GENOMIC DNA]</scope>
    <source>
        <strain evidence="18 19">CM5</strain>
    </source>
</reference>
<evidence type="ECO:0000256" key="15">
    <source>
        <dbReference type="PIRSR" id="PIRSR000239-1"/>
    </source>
</evidence>
<comment type="function">
    <text evidence="16">Thiol-specific peroxidase that catalyzes the reduction of hydrogen peroxide and organic hydroperoxides to water and alcohols, respectively. Plays a role in cell protection against oxidative stress by detoxifying peroxides.</text>
</comment>
<keyword evidence="8 16" id="KW-0049">Antioxidant</keyword>
<evidence type="ECO:0000256" key="4">
    <source>
        <dbReference type="ARBA" id="ARBA00013021"/>
    </source>
</evidence>
<dbReference type="GO" id="GO:0102039">
    <property type="term" value="F:NADH-dependent peroxiredoxin activity"/>
    <property type="evidence" value="ECO:0007669"/>
    <property type="project" value="UniProtKB-EC"/>
</dbReference>
<dbReference type="InterPro" id="IPR013766">
    <property type="entry name" value="Thioredoxin_domain"/>
</dbReference>
<comment type="subcellular location">
    <subcellularLocation>
        <location evidence="1 16">Cytoplasm</location>
    </subcellularLocation>
</comment>
<dbReference type="Pfam" id="PF10417">
    <property type="entry name" value="1-cysPrx_C"/>
    <property type="match status" value="1"/>
</dbReference>
<dbReference type="RefSeq" id="WP_009528486.1">
    <property type="nucleotide sequence ID" value="NZ_JH414596.1"/>
</dbReference>
<dbReference type="AlphaFoldDB" id="G9XBY0"/>
<dbReference type="FunFam" id="3.40.30.10:FF:000002">
    <property type="entry name" value="Alkyl hydroperoxide reductase C"/>
    <property type="match status" value="1"/>
</dbReference>
<dbReference type="PANTHER" id="PTHR10681">
    <property type="entry name" value="THIOREDOXIN PEROXIDASE"/>
    <property type="match status" value="1"/>
</dbReference>
<dbReference type="InterPro" id="IPR019479">
    <property type="entry name" value="Peroxiredoxin_C"/>
</dbReference>
<dbReference type="InterPro" id="IPR050217">
    <property type="entry name" value="Peroxiredoxin"/>
</dbReference>
<dbReference type="GO" id="GO:0008379">
    <property type="term" value="F:thioredoxin peroxidase activity"/>
    <property type="evidence" value="ECO:0007669"/>
    <property type="project" value="TreeGrafter"/>
</dbReference>
<comment type="similarity">
    <text evidence="2 16">Belongs to the peroxiredoxin family. AhpC/Prx1 subfamily.</text>
</comment>
<keyword evidence="10 16" id="KW-1015">Disulfide bond</keyword>
<comment type="subunit">
    <text evidence="3">Homodimer; disulfide-linked, upon oxidation. 5 homodimers assemble to form a ring-like decamer.</text>
</comment>
<evidence type="ECO:0000313" key="18">
    <source>
        <dbReference type="EMBL" id="EHL19467.1"/>
    </source>
</evidence>
<dbReference type="PIRSF" id="PIRSF000239">
    <property type="entry name" value="AHPC"/>
    <property type="match status" value="1"/>
</dbReference>
<dbReference type="PATRIC" id="fig|796940.3.peg.784"/>
<sequence>MSLINKKVSDFTVKAFKNGEFIDVSLKDTLGKWAVYFFYPADFTFVCPTELEDLANKYEDFKKAGVEIYSVSCDTHFVHKAWHDTSDTIKKIQYTMLADPTAKLARDFDVYIESDGLAERGSFIVNPEGEIVAYEVNAGGVGRNADELFRKLQACQFVHEHGDQVCPAKWKPGEKTLKPSLDLVGQL</sequence>
<evidence type="ECO:0000256" key="8">
    <source>
        <dbReference type="ARBA" id="ARBA00022862"/>
    </source>
</evidence>
<comment type="caution">
    <text evidence="18">The sequence shown here is derived from an EMBL/GenBank/DDBJ whole genome shotgun (WGS) entry which is preliminary data.</text>
</comment>
<name>G9XBY0_9FIRM</name>
<dbReference type="InterPro" id="IPR024706">
    <property type="entry name" value="Peroxiredoxin_AhpC-typ"/>
</dbReference>
<dbReference type="CDD" id="cd03015">
    <property type="entry name" value="PRX_Typ2cys"/>
    <property type="match status" value="1"/>
</dbReference>
<dbReference type="SUPFAM" id="SSF52833">
    <property type="entry name" value="Thioredoxin-like"/>
    <property type="match status" value="1"/>
</dbReference>
<keyword evidence="7 16" id="KW-0575">Peroxidase</keyword>
<evidence type="ECO:0000256" key="16">
    <source>
        <dbReference type="RuleBase" id="RU366004"/>
    </source>
</evidence>
<dbReference type="PANTHER" id="PTHR10681:SF121">
    <property type="entry name" value="ALKYL HYDROPEROXIDE REDUCTASE C"/>
    <property type="match status" value="1"/>
</dbReference>
<evidence type="ECO:0000256" key="2">
    <source>
        <dbReference type="ARBA" id="ARBA00009796"/>
    </source>
</evidence>
<dbReference type="InterPro" id="IPR000866">
    <property type="entry name" value="AhpC/TSA"/>
</dbReference>
<comment type="catalytic activity">
    <reaction evidence="14 16">
        <text>a hydroperoxide + NADH + H(+) = an alcohol + NAD(+) + H2O</text>
        <dbReference type="Rhea" id="RHEA:62628"/>
        <dbReference type="ChEBI" id="CHEBI:15377"/>
        <dbReference type="ChEBI" id="CHEBI:15378"/>
        <dbReference type="ChEBI" id="CHEBI:30879"/>
        <dbReference type="ChEBI" id="CHEBI:35924"/>
        <dbReference type="ChEBI" id="CHEBI:57540"/>
        <dbReference type="ChEBI" id="CHEBI:57945"/>
        <dbReference type="EC" id="1.11.1.26"/>
    </reaction>
</comment>
<evidence type="ECO:0000256" key="12">
    <source>
        <dbReference type="ARBA" id="ARBA00032077"/>
    </source>
</evidence>
<dbReference type="InterPro" id="IPR017559">
    <property type="entry name" value="AhpC"/>
</dbReference>